<dbReference type="OrthoDB" id="9794322at2"/>
<dbReference type="GO" id="GO:0020037">
    <property type="term" value="F:heme binding"/>
    <property type="evidence" value="ECO:0007669"/>
    <property type="project" value="InterPro"/>
</dbReference>
<dbReference type="Gene3D" id="2.140.10.10">
    <property type="entry name" value="Quinoprotein alcohol dehydrogenase-like superfamily"/>
    <property type="match status" value="1"/>
</dbReference>
<evidence type="ECO:0000313" key="15">
    <source>
        <dbReference type="EMBL" id="SER17548.1"/>
    </source>
</evidence>
<dbReference type="RefSeq" id="WP_093289441.1">
    <property type="nucleotide sequence ID" value="NZ_FOFS01000018.1"/>
</dbReference>
<gene>
    <name evidence="15" type="ORF">SAMN04488038_11839</name>
</gene>
<comment type="cofactor">
    <cofactor evidence="12">
        <name>Ca(2+)</name>
        <dbReference type="ChEBI" id="CHEBI:29108"/>
    </cofactor>
    <text evidence="12">Binds 1 Ca(2+) ion per subunit.</text>
</comment>
<feature type="chain" id="PRO_5011520225" evidence="13">
    <location>
        <begin position="23"/>
        <end position="709"/>
    </location>
</feature>
<protein>
    <submittedName>
        <fullName evidence="15">Quinohemoprotein ethanol dehydrogenase</fullName>
    </submittedName>
</protein>
<comment type="cofactor">
    <cofactor evidence="11">
        <name>heme c</name>
        <dbReference type="ChEBI" id="CHEBI:61717"/>
    </cofactor>
    <text evidence="11">Binds 1 heme c group per subunit.</text>
</comment>
<proteinExistence type="inferred from homology"/>
<feature type="binding site" description="axial binding residue" evidence="12">
    <location>
        <position position="617"/>
    </location>
    <ligand>
        <name>heme c</name>
        <dbReference type="ChEBI" id="CHEBI:61717"/>
    </ligand>
    <ligandPart>
        <name>Fe</name>
        <dbReference type="ChEBI" id="CHEBI:18248"/>
    </ligandPart>
</feature>
<feature type="signal peptide" evidence="13">
    <location>
        <begin position="1"/>
        <end position="22"/>
    </location>
</feature>
<dbReference type="Gene3D" id="1.10.760.10">
    <property type="entry name" value="Cytochrome c-like domain"/>
    <property type="match status" value="1"/>
</dbReference>
<dbReference type="PANTHER" id="PTHR32303">
    <property type="entry name" value="QUINOPROTEIN ALCOHOL DEHYDROGENASE (CYTOCHROME C)"/>
    <property type="match status" value="1"/>
</dbReference>
<feature type="binding site" description="covalent" evidence="11">
    <location>
        <position position="613"/>
    </location>
    <ligand>
        <name>heme c</name>
        <dbReference type="ChEBI" id="CHEBI:61717"/>
    </ligand>
</feature>
<evidence type="ECO:0000313" key="16">
    <source>
        <dbReference type="Proteomes" id="UP000199233"/>
    </source>
</evidence>
<comment type="cofactor">
    <cofactor evidence="11">
        <name>pyrroloquinoline quinone</name>
        <dbReference type="ChEBI" id="CHEBI:58442"/>
    </cofactor>
    <text evidence="11">Binds 1 PQQ group per subunit.</text>
</comment>
<dbReference type="CDD" id="cd10279">
    <property type="entry name" value="PQQ_ADH_II"/>
    <property type="match status" value="1"/>
</dbReference>
<dbReference type="InterPro" id="IPR017512">
    <property type="entry name" value="PQQ_MeOH/EtOH_DH"/>
</dbReference>
<evidence type="ECO:0000256" key="10">
    <source>
        <dbReference type="PIRSR" id="PIRSR617512-1"/>
    </source>
</evidence>
<dbReference type="Pfam" id="PF01011">
    <property type="entry name" value="PQQ"/>
    <property type="match status" value="2"/>
</dbReference>
<keyword evidence="16" id="KW-1185">Reference proteome</keyword>
<feature type="binding site" evidence="11">
    <location>
        <position position="341"/>
    </location>
    <ligand>
        <name>pyrroloquinoline quinone</name>
        <dbReference type="ChEBI" id="CHEBI:58442"/>
    </ligand>
</feature>
<dbReference type="EMBL" id="FOFS01000018">
    <property type="protein sequence ID" value="SER17548.1"/>
    <property type="molecule type" value="Genomic_DNA"/>
</dbReference>
<dbReference type="GO" id="GO:0016020">
    <property type="term" value="C:membrane"/>
    <property type="evidence" value="ECO:0007669"/>
    <property type="project" value="InterPro"/>
</dbReference>
<keyword evidence="3 12" id="KW-0479">Metal-binding</keyword>
<reference evidence="15 16" key="1">
    <citation type="submission" date="2016-10" db="EMBL/GenBank/DDBJ databases">
        <authorList>
            <person name="de Groot N.N."/>
        </authorList>
    </citation>
    <scope>NUCLEOTIDE SEQUENCE [LARGE SCALE GENOMIC DNA]</scope>
    <source>
        <strain evidence="15 16">DSM 25927</strain>
    </source>
</reference>
<dbReference type="AlphaFoldDB" id="A0A1H9M1J5"/>
<dbReference type="InterPro" id="IPR002372">
    <property type="entry name" value="PQQ_rpt_dom"/>
</dbReference>
<feature type="domain" description="Cytochrome c" evidence="14">
    <location>
        <begin position="601"/>
        <end position="678"/>
    </location>
</feature>
<feature type="binding site" evidence="11">
    <location>
        <position position="130"/>
    </location>
    <ligand>
        <name>pyrroloquinoline quinone</name>
        <dbReference type="ChEBI" id="CHEBI:58442"/>
    </ligand>
</feature>
<feature type="binding site" evidence="11">
    <location>
        <begin position="190"/>
        <end position="191"/>
    </location>
    <ligand>
        <name>pyrroloquinoline quinone</name>
        <dbReference type="ChEBI" id="CHEBI:58442"/>
    </ligand>
</feature>
<comment type="similarity">
    <text evidence="1">Belongs to the bacterial PQQ dehydrogenase family.</text>
</comment>
<dbReference type="Proteomes" id="UP000199233">
    <property type="component" value="Unassembled WGS sequence"/>
</dbReference>
<accession>A0A1H9M1J5</accession>
<evidence type="ECO:0000256" key="11">
    <source>
        <dbReference type="PIRSR" id="PIRSR617512-2"/>
    </source>
</evidence>
<dbReference type="InterPro" id="IPR011047">
    <property type="entry name" value="Quinoprotein_ADH-like_sf"/>
</dbReference>
<sequence length="709" mass="77355">MPSILRRFFAVALLGAALSAQAASEIDNAALANEADSANWAAYGRSFSEQRFSTLDQINRDTVKRLGLAWSLDLPDVWNVSSTPLAVDGVLYLAVGFSVIKAVDAVSGKLLWSYDPKVDGQKMRMAWGIRGLAFWKNKVYAGVQDGRLFALDAKTGQLVWETLTTTPGDNRYITGAPRVFNGHVLIGHGGADFGHVRGYVTAYDADTGRQLWRWFAVPGNPADGFEDPSQELAAKTWTGQWWKFGGGGSAWNALTYDPEFNRVYIGTGNGGPWNRKLRSPGGGDNLFLCSVVALDADTGKYLWHYQTTPGETWDFNSTMDMVLATVQIEGKPRKVLMHAPKNGFFYVIDRETGKLISAEKIGKVTWAERIDMQTGRPVEVRGARYENGESLIWPGSGGTHNWQPMAYSPDSGLVYIPARELPGYYDDRGYTPENYDMDRDGPMGVHGFFDDIPKNAGSSSLLAWDPVHQKKAWEKPLPGATPGGVMATHGGLVFQGQSDGQLIAHDAQSGETLWRFDMGVGTQAPPITYSVNGKQYVSVLAGWSGGLMVLGSLSAQHGWVGREHPRRLLTFALDGDARLPPSAAPSIPQPLHDAGFKVDSALASQGRTLYQKCTICHGVAAVSGGYAPDLRASAIPLNTAAFTTIVRDGALQSRGMPPFAELSDADVQALQHYIRQQADDKPSAWEQVKSALSFIWLMIKMQLLKWGLM</sequence>
<evidence type="ECO:0000256" key="4">
    <source>
        <dbReference type="ARBA" id="ARBA00022729"/>
    </source>
</evidence>
<evidence type="ECO:0000256" key="6">
    <source>
        <dbReference type="ARBA" id="ARBA00022891"/>
    </source>
</evidence>
<keyword evidence="5 12" id="KW-0106">Calcium</keyword>
<dbReference type="Pfam" id="PF13442">
    <property type="entry name" value="Cytochrome_CBB3"/>
    <property type="match status" value="1"/>
</dbReference>
<feature type="active site" description="Proton acceptor" evidence="10">
    <location>
        <position position="314"/>
    </location>
</feature>
<evidence type="ECO:0000256" key="3">
    <source>
        <dbReference type="ARBA" id="ARBA00022723"/>
    </source>
</evidence>
<keyword evidence="8 12" id="KW-0408">Iron</keyword>
<feature type="binding site" description="axial binding residue" evidence="12">
    <location>
        <position position="656"/>
    </location>
    <ligand>
        <name>heme c</name>
        <dbReference type="ChEBI" id="CHEBI:61717"/>
    </ligand>
    <ligandPart>
        <name>Fe</name>
        <dbReference type="ChEBI" id="CHEBI:18248"/>
    </ligandPart>
</feature>
<feature type="binding site" evidence="12">
    <location>
        <position position="314"/>
    </location>
    <ligand>
        <name>Ca(2+)</name>
        <dbReference type="ChEBI" id="CHEBI:29108"/>
    </ligand>
</feature>
<keyword evidence="7" id="KW-0560">Oxidoreductase</keyword>
<dbReference type="STRING" id="489703.SAMN04488038_11839"/>
<keyword evidence="2 11" id="KW-0349">Heme</keyword>
<evidence type="ECO:0000256" key="9">
    <source>
        <dbReference type="ARBA" id="ARBA00023157"/>
    </source>
</evidence>
<keyword evidence="4 13" id="KW-0732">Signal</keyword>
<feature type="binding site" evidence="12">
    <location>
        <position position="269"/>
    </location>
    <ligand>
        <name>Ca(2+)</name>
        <dbReference type="ChEBI" id="CHEBI:29108"/>
    </ligand>
</feature>
<evidence type="ECO:0000256" key="1">
    <source>
        <dbReference type="ARBA" id="ARBA00008156"/>
    </source>
</evidence>
<feature type="binding site" description="covalent" evidence="11">
    <location>
        <position position="616"/>
    </location>
    <ligand>
        <name>heme c</name>
        <dbReference type="ChEBI" id="CHEBI:61717"/>
    </ligand>
</feature>
<dbReference type="NCBIfam" id="TIGR03075">
    <property type="entry name" value="PQQ_enz_alc_DH"/>
    <property type="match status" value="1"/>
</dbReference>
<dbReference type="GO" id="GO:0009055">
    <property type="term" value="F:electron transfer activity"/>
    <property type="evidence" value="ECO:0007669"/>
    <property type="project" value="InterPro"/>
</dbReference>
<dbReference type="GO" id="GO:0016614">
    <property type="term" value="F:oxidoreductase activity, acting on CH-OH group of donors"/>
    <property type="evidence" value="ECO:0007669"/>
    <property type="project" value="InterPro"/>
</dbReference>
<dbReference type="InterPro" id="IPR036909">
    <property type="entry name" value="Cyt_c-like_dom_sf"/>
</dbReference>
<evidence type="ECO:0000256" key="13">
    <source>
        <dbReference type="SAM" id="SignalP"/>
    </source>
</evidence>
<dbReference type="PROSITE" id="PS51007">
    <property type="entry name" value="CYTC"/>
    <property type="match status" value="1"/>
</dbReference>
<evidence type="ECO:0000256" key="8">
    <source>
        <dbReference type="ARBA" id="ARBA00023004"/>
    </source>
</evidence>
<dbReference type="InterPro" id="IPR009056">
    <property type="entry name" value="Cyt_c-like_dom"/>
</dbReference>
<evidence type="ECO:0000256" key="12">
    <source>
        <dbReference type="PIRSR" id="PIRSR617512-3"/>
    </source>
</evidence>
<feature type="binding site" evidence="11">
    <location>
        <begin position="401"/>
        <end position="402"/>
    </location>
    <ligand>
        <name>pyrroloquinoline quinone</name>
        <dbReference type="ChEBI" id="CHEBI:58442"/>
    </ligand>
</feature>
<evidence type="ECO:0000256" key="5">
    <source>
        <dbReference type="ARBA" id="ARBA00022837"/>
    </source>
</evidence>
<dbReference type="SUPFAM" id="SSF50998">
    <property type="entry name" value="Quinoprotein alcohol dehydrogenase-like"/>
    <property type="match status" value="1"/>
</dbReference>
<feature type="binding site" evidence="11">
    <location>
        <position position="174"/>
    </location>
    <ligand>
        <name>pyrroloquinoline quinone</name>
        <dbReference type="ChEBI" id="CHEBI:58442"/>
    </ligand>
</feature>
<evidence type="ECO:0000259" key="14">
    <source>
        <dbReference type="PROSITE" id="PS51007"/>
    </source>
</evidence>
<organism evidence="15 16">
    <name type="scientific">Solimonas aquatica</name>
    <dbReference type="NCBI Taxonomy" id="489703"/>
    <lineage>
        <taxon>Bacteria</taxon>
        <taxon>Pseudomonadati</taxon>
        <taxon>Pseudomonadota</taxon>
        <taxon>Gammaproteobacteria</taxon>
        <taxon>Nevskiales</taxon>
        <taxon>Nevskiaceae</taxon>
        <taxon>Solimonas</taxon>
    </lineage>
</organism>
<dbReference type="SUPFAM" id="SSF46626">
    <property type="entry name" value="Cytochrome c"/>
    <property type="match status" value="1"/>
</dbReference>
<keyword evidence="6 11" id="KW-0634">PQQ</keyword>
<dbReference type="GO" id="GO:0005509">
    <property type="term" value="F:calcium ion binding"/>
    <property type="evidence" value="ECO:0007669"/>
    <property type="project" value="InterPro"/>
</dbReference>
<evidence type="ECO:0000256" key="7">
    <source>
        <dbReference type="ARBA" id="ARBA00023002"/>
    </source>
</evidence>
<keyword evidence="9" id="KW-1015">Disulfide bond</keyword>
<dbReference type="SMART" id="SM00564">
    <property type="entry name" value="PQQ"/>
    <property type="match status" value="5"/>
</dbReference>
<name>A0A1H9M1J5_9GAMM</name>
<evidence type="ECO:0000256" key="2">
    <source>
        <dbReference type="ARBA" id="ARBA00022617"/>
    </source>
</evidence>
<dbReference type="InterPro" id="IPR018391">
    <property type="entry name" value="PQQ_b-propeller_rpt"/>
</dbReference>